<gene>
    <name evidence="3" type="ORF">ACFQ1M_15590</name>
</gene>
<dbReference type="InterPro" id="IPR036249">
    <property type="entry name" value="Thioredoxin-like_sf"/>
</dbReference>
<dbReference type="Gene3D" id="3.40.30.10">
    <property type="entry name" value="Glutaredoxin"/>
    <property type="match status" value="1"/>
</dbReference>
<sequence>MKKNITIISSIVLSLSLLAFFGFKMSNKIKDKKATAERIQQIPAFSFYSLNDEKFTNDNLSIGSKTLFIYFNSECEFCQEEIAQINQNIDYFKGTQLIFISHENKSAIAIFADKYKALKGDNIHFLYDDKATFSTIFDAKSVPFALVYDSNKQLVGKFKGITKVYNLAESLSNAK</sequence>
<keyword evidence="1" id="KW-0812">Transmembrane</keyword>
<evidence type="ECO:0000313" key="4">
    <source>
        <dbReference type="Proteomes" id="UP001596978"/>
    </source>
</evidence>
<comment type="caution">
    <text evidence="3">The sequence shown here is derived from an EMBL/GenBank/DDBJ whole genome shotgun (WGS) entry which is preliminary data.</text>
</comment>
<feature type="transmembrane region" description="Helical" evidence="1">
    <location>
        <begin position="6"/>
        <end position="23"/>
    </location>
</feature>
<feature type="domain" description="Alkyl hydroperoxide reductase subunit C/ Thiol specific antioxidant" evidence="2">
    <location>
        <begin position="40"/>
        <end position="158"/>
    </location>
</feature>
<dbReference type="SUPFAM" id="SSF52833">
    <property type="entry name" value="Thioredoxin-like"/>
    <property type="match status" value="1"/>
</dbReference>
<evidence type="ECO:0000259" key="2">
    <source>
        <dbReference type="Pfam" id="PF00578"/>
    </source>
</evidence>
<evidence type="ECO:0000256" key="1">
    <source>
        <dbReference type="SAM" id="Phobius"/>
    </source>
</evidence>
<dbReference type="Pfam" id="PF00578">
    <property type="entry name" value="AhpC-TSA"/>
    <property type="match status" value="1"/>
</dbReference>
<keyword evidence="1" id="KW-0472">Membrane</keyword>
<keyword evidence="1" id="KW-1133">Transmembrane helix</keyword>
<dbReference type="Proteomes" id="UP001596978">
    <property type="component" value="Unassembled WGS sequence"/>
</dbReference>
<dbReference type="EMBL" id="JBHTJH010000017">
    <property type="protein sequence ID" value="MFD0863639.1"/>
    <property type="molecule type" value="Genomic_DNA"/>
</dbReference>
<proteinExistence type="predicted"/>
<reference evidence="4" key="1">
    <citation type="journal article" date="2019" name="Int. J. Syst. Evol. Microbiol.">
        <title>The Global Catalogue of Microorganisms (GCM) 10K type strain sequencing project: providing services to taxonomists for standard genome sequencing and annotation.</title>
        <authorList>
            <consortium name="The Broad Institute Genomics Platform"/>
            <consortium name="The Broad Institute Genome Sequencing Center for Infectious Disease"/>
            <person name="Wu L."/>
            <person name="Ma J."/>
        </authorList>
    </citation>
    <scope>NUCLEOTIDE SEQUENCE [LARGE SCALE GENOMIC DNA]</scope>
    <source>
        <strain evidence="4">CCUG 62952</strain>
    </source>
</reference>
<name>A0ABW3D0Q6_9FLAO</name>
<dbReference type="RefSeq" id="WP_386409853.1">
    <property type="nucleotide sequence ID" value="NZ_JBHTJH010000017.1"/>
</dbReference>
<organism evidence="3 4">
    <name type="scientific">Sungkyunkwania multivorans</name>
    <dbReference type="NCBI Taxonomy" id="1173618"/>
    <lineage>
        <taxon>Bacteria</taxon>
        <taxon>Pseudomonadati</taxon>
        <taxon>Bacteroidota</taxon>
        <taxon>Flavobacteriia</taxon>
        <taxon>Flavobacteriales</taxon>
        <taxon>Flavobacteriaceae</taxon>
        <taxon>Sungkyunkwania</taxon>
    </lineage>
</organism>
<dbReference type="InterPro" id="IPR000866">
    <property type="entry name" value="AhpC/TSA"/>
</dbReference>
<protein>
    <submittedName>
        <fullName evidence="3">TlpA family protein disulfide reductase</fullName>
    </submittedName>
</protein>
<keyword evidence="4" id="KW-1185">Reference proteome</keyword>
<evidence type="ECO:0000313" key="3">
    <source>
        <dbReference type="EMBL" id="MFD0863639.1"/>
    </source>
</evidence>
<accession>A0ABW3D0Q6</accession>